<evidence type="ECO:0000313" key="2">
    <source>
        <dbReference type="Proteomes" id="UP000830395"/>
    </source>
</evidence>
<keyword evidence="2" id="KW-1185">Reference proteome</keyword>
<comment type="caution">
    <text evidence="1">The sequence shown here is derived from an EMBL/GenBank/DDBJ whole genome shotgun (WGS) entry which is preliminary data.</text>
</comment>
<sequence length="114" mass="11935">MPYSHGSGSARPPPSHQQSGSGNDNGDDPSPASDGSLANEGNEDDSRVPMQETNPTSTYTPTSDTPQSHEEEQASLENAEQLNEPVQESRDGEGAEQSDTACMGDEGTPDNATE</sequence>
<reference evidence="1" key="1">
    <citation type="submission" date="2020-02" db="EMBL/GenBank/DDBJ databases">
        <title>Genome sequencing of the panga catfish, Pangasius djambal.</title>
        <authorList>
            <person name="Wen M."/>
            <person name="Zahm M."/>
            <person name="Roques C."/>
            <person name="Cabau C."/>
            <person name="Klopp C."/>
            <person name="Donnadieu C."/>
            <person name="Jouanno E."/>
            <person name="Avarre J.-C."/>
            <person name="Campet M."/>
            <person name="Ha T."/>
            <person name="Dugue R."/>
            <person name="Lampietro C."/>
            <person name="Louis A."/>
            <person name="Herpin A."/>
            <person name="Echchiki A."/>
            <person name="Berthelot C."/>
            <person name="Parey E."/>
            <person name="Roest-Crollius H."/>
            <person name="Braasch I."/>
            <person name="Postlethwait J.H."/>
            <person name="Bobe J."/>
            <person name="Montfort J."/>
            <person name="Bouchez O."/>
            <person name="Begum T."/>
            <person name="Schartl M."/>
            <person name="Gustiano R."/>
            <person name="Guiguen Y."/>
        </authorList>
    </citation>
    <scope>NUCLEOTIDE SEQUENCE</scope>
    <source>
        <strain evidence="1">Pdj_M5554</strain>
    </source>
</reference>
<evidence type="ECO:0000313" key="1">
    <source>
        <dbReference type="EMBL" id="MCJ8748081.1"/>
    </source>
</evidence>
<dbReference type="EMBL" id="CM041000">
    <property type="protein sequence ID" value="MCJ8748081.1"/>
    <property type="molecule type" value="Genomic_DNA"/>
</dbReference>
<protein>
    <submittedName>
        <fullName evidence="1">Uncharacterized protein</fullName>
    </submittedName>
</protein>
<accession>A0ACC5ZLU0</accession>
<name>A0ACC5ZLU0_9TELE</name>
<dbReference type="Proteomes" id="UP000830395">
    <property type="component" value="Chromosome 26"/>
</dbReference>
<organism evidence="1 2">
    <name type="scientific">Pangasius djambal</name>
    <dbReference type="NCBI Taxonomy" id="1691987"/>
    <lineage>
        <taxon>Eukaryota</taxon>
        <taxon>Metazoa</taxon>
        <taxon>Chordata</taxon>
        <taxon>Craniata</taxon>
        <taxon>Vertebrata</taxon>
        <taxon>Euteleostomi</taxon>
        <taxon>Actinopterygii</taxon>
        <taxon>Neopterygii</taxon>
        <taxon>Teleostei</taxon>
        <taxon>Ostariophysi</taxon>
        <taxon>Siluriformes</taxon>
        <taxon>Pangasiidae</taxon>
        <taxon>Pangasius</taxon>
    </lineage>
</organism>
<gene>
    <name evidence="1" type="ORF">PDJAM_G00161080</name>
</gene>
<proteinExistence type="predicted"/>